<dbReference type="InterPro" id="IPR013783">
    <property type="entry name" value="Ig-like_fold"/>
</dbReference>
<dbReference type="CDD" id="cd02857">
    <property type="entry name" value="E_set_CDase_PDE_N"/>
    <property type="match status" value="1"/>
</dbReference>
<dbReference type="Pfam" id="PF00128">
    <property type="entry name" value="Alpha-amylase"/>
    <property type="match status" value="2"/>
</dbReference>
<proteinExistence type="inferred from homology"/>
<evidence type="ECO:0000259" key="4">
    <source>
        <dbReference type="SMART" id="SM00642"/>
    </source>
</evidence>
<name>A0A0E2HKR7_9FIRM</name>
<dbReference type="Pfam" id="PF02903">
    <property type="entry name" value="Alpha-amylase_N"/>
    <property type="match status" value="1"/>
</dbReference>
<dbReference type="Gene3D" id="2.60.40.10">
    <property type="entry name" value="Immunoglobulins"/>
    <property type="match status" value="1"/>
</dbReference>
<protein>
    <submittedName>
        <fullName evidence="5">Alpha-glucosidase</fullName>
    </submittedName>
</protein>
<comment type="similarity">
    <text evidence="1">Belongs to the glycosyl hydrolase 13 family.</text>
</comment>
<keyword evidence="2" id="KW-0378">Hydrolase</keyword>
<dbReference type="CDD" id="cd11338">
    <property type="entry name" value="AmyAc_CMD"/>
    <property type="match status" value="1"/>
</dbReference>
<sequence length="708" mass="81458">MEDNIKGCINRDALFSSETEDYRMPMEPDADDDVLLRMRTAKGNVDHVYYVEDKAEVEMTKARSDELFDYYEYEITVGTDQVLYHFKVVSEQDVCLYNRLGPTQDGQPCFDFKITPGFHTPEWAKGAVMYQIFVDRFCNGDESNDVESYEYVYIGRPVQKVTEWDRYPAAMDVGYFYGGDLQGIWDKLDYIKRLGVEAIYLNPIFVSPSNHKYDCQDYEHIDPHFTRIEKDGGGLVRPDATDNREADRYVQRSAGKENLEASDAFFARFVEEVHKRGMRVILDGVFNHCGSFNKWLDAEGIYEHSGDYEAGAYESKSSPYHSFFQFHDDSDQAWPYNRTYDGWWGHDTLPKLNYENSEKLVEYILNVARKWVSPPYSIDGWRLDVAADLGHTAEYNHEFWRRFRQAVKEANPEALILAEHYGDPASWLEGDQWDSIMNYDAFMEPVTWFLTGMEKHSDSYNGGIWGDGEAFFNAMGYHMSRMQTNTVMTAMNQLSNHDHSRFLTRTNQMVGRIQTAGPEKAGHNIKPCVFREAVVIQMTWPGAPTLYYGDEAGVCGWTDPDSRRTYPWGKEDLELIEFHRYMTGIHRKIPVFRKGAVKPLLAGYQKIAYGRMYGKYQAVAVISNSPDSQTMDIPVWQLGVTDDMVLGRPILTTETGYNAGVMLYRVKDGNLKLNMPPYSAAVFVSRPDEFYPVVDSRFADDAASAEEK</sequence>
<dbReference type="SUPFAM" id="SSF81296">
    <property type="entry name" value="E set domains"/>
    <property type="match status" value="1"/>
</dbReference>
<dbReference type="Gene3D" id="2.60.40.1180">
    <property type="entry name" value="Golgi alpha-mannosidase II"/>
    <property type="match status" value="1"/>
</dbReference>
<dbReference type="HOGENOM" id="CLU_006462_6_4_9"/>
<dbReference type="PATRIC" id="fig|999408.3.peg.4065"/>
<dbReference type="AlphaFoldDB" id="A0A0E2HKR7"/>
<dbReference type="PANTHER" id="PTHR10357">
    <property type="entry name" value="ALPHA-AMYLASE FAMILY MEMBER"/>
    <property type="match status" value="1"/>
</dbReference>
<dbReference type="PANTHER" id="PTHR10357:SF210">
    <property type="entry name" value="MALTODEXTRIN GLUCOSIDASE"/>
    <property type="match status" value="1"/>
</dbReference>
<keyword evidence="3" id="KW-0326">Glycosidase</keyword>
<evidence type="ECO:0000256" key="2">
    <source>
        <dbReference type="ARBA" id="ARBA00022801"/>
    </source>
</evidence>
<dbReference type="InterPro" id="IPR004185">
    <property type="entry name" value="Glyco_hydro_13_lg-like_dom"/>
</dbReference>
<dbReference type="GO" id="GO:0004553">
    <property type="term" value="F:hydrolase activity, hydrolyzing O-glycosyl compounds"/>
    <property type="evidence" value="ECO:0007669"/>
    <property type="project" value="InterPro"/>
</dbReference>
<accession>A0A0E2HKR7</accession>
<dbReference type="InterPro" id="IPR014756">
    <property type="entry name" value="Ig_E-set"/>
</dbReference>
<dbReference type="EMBL" id="AGYR01000040">
    <property type="protein sequence ID" value="ENZ12168.1"/>
    <property type="molecule type" value="Genomic_DNA"/>
</dbReference>
<dbReference type="RefSeq" id="WP_002585418.1">
    <property type="nucleotide sequence ID" value="NZ_KB850980.1"/>
</dbReference>
<dbReference type="GO" id="GO:0005975">
    <property type="term" value="P:carbohydrate metabolic process"/>
    <property type="evidence" value="ECO:0007669"/>
    <property type="project" value="InterPro"/>
</dbReference>
<comment type="caution">
    <text evidence="5">The sequence shown here is derived from an EMBL/GenBank/DDBJ whole genome shotgun (WGS) entry which is preliminary data.</text>
</comment>
<dbReference type="InterPro" id="IPR017853">
    <property type="entry name" value="GH"/>
</dbReference>
<dbReference type="Proteomes" id="UP000013085">
    <property type="component" value="Unassembled WGS sequence"/>
</dbReference>
<dbReference type="GeneID" id="57963004"/>
<dbReference type="Gene3D" id="3.20.20.80">
    <property type="entry name" value="Glycosidases"/>
    <property type="match status" value="1"/>
</dbReference>
<evidence type="ECO:0000313" key="5">
    <source>
        <dbReference type="EMBL" id="ENZ12168.1"/>
    </source>
</evidence>
<organism evidence="5 6">
    <name type="scientific">[Clostridium] clostridioforme 90A8</name>
    <dbReference type="NCBI Taxonomy" id="999408"/>
    <lineage>
        <taxon>Bacteria</taxon>
        <taxon>Bacillati</taxon>
        <taxon>Bacillota</taxon>
        <taxon>Clostridia</taxon>
        <taxon>Lachnospirales</taxon>
        <taxon>Lachnospiraceae</taxon>
        <taxon>Enterocloster</taxon>
    </lineage>
</organism>
<dbReference type="InterPro" id="IPR006047">
    <property type="entry name" value="GH13_cat_dom"/>
</dbReference>
<reference evidence="5 6" key="1">
    <citation type="submission" date="2013-01" db="EMBL/GenBank/DDBJ databases">
        <title>The Genome Sequence of Clostridium clostridioforme 90A8.</title>
        <authorList>
            <consortium name="The Broad Institute Genome Sequencing Platform"/>
            <person name="Earl A."/>
            <person name="Ward D."/>
            <person name="Feldgarden M."/>
            <person name="Gevers D."/>
            <person name="Courvalin P."/>
            <person name="Lambert T."/>
            <person name="Walker B."/>
            <person name="Young S.K."/>
            <person name="Zeng Q."/>
            <person name="Gargeya S."/>
            <person name="Fitzgerald M."/>
            <person name="Haas B."/>
            <person name="Abouelleil A."/>
            <person name="Alvarado L."/>
            <person name="Arachchi H.M."/>
            <person name="Berlin A.M."/>
            <person name="Chapman S.B."/>
            <person name="Dewar J."/>
            <person name="Goldberg J."/>
            <person name="Griggs A."/>
            <person name="Gujja S."/>
            <person name="Hansen M."/>
            <person name="Howarth C."/>
            <person name="Imamovic A."/>
            <person name="Larimer J."/>
            <person name="McCowan C."/>
            <person name="Murphy C."/>
            <person name="Neiman D."/>
            <person name="Pearson M."/>
            <person name="Priest M."/>
            <person name="Roberts A."/>
            <person name="Saif S."/>
            <person name="Shea T."/>
            <person name="Sisk P."/>
            <person name="Sykes S."/>
            <person name="Wortman J."/>
            <person name="Nusbaum C."/>
            <person name="Birren B."/>
        </authorList>
    </citation>
    <scope>NUCLEOTIDE SEQUENCE [LARGE SCALE GENOMIC DNA]</scope>
    <source>
        <strain evidence="5 6">90A8</strain>
    </source>
</reference>
<evidence type="ECO:0000313" key="6">
    <source>
        <dbReference type="Proteomes" id="UP000013085"/>
    </source>
</evidence>
<feature type="domain" description="Glycosyl hydrolase family 13 catalytic" evidence="4">
    <location>
        <begin position="131"/>
        <end position="586"/>
    </location>
</feature>
<dbReference type="SMART" id="SM00642">
    <property type="entry name" value="Aamy"/>
    <property type="match status" value="1"/>
</dbReference>
<evidence type="ECO:0000256" key="3">
    <source>
        <dbReference type="ARBA" id="ARBA00023295"/>
    </source>
</evidence>
<dbReference type="InterPro" id="IPR013780">
    <property type="entry name" value="Glyco_hydro_b"/>
</dbReference>
<dbReference type="SUPFAM" id="SSF51011">
    <property type="entry name" value="Glycosyl hydrolase domain"/>
    <property type="match status" value="1"/>
</dbReference>
<gene>
    <name evidence="5" type="ORF">HMPREF1090_03799</name>
</gene>
<evidence type="ECO:0000256" key="1">
    <source>
        <dbReference type="ARBA" id="ARBA00008061"/>
    </source>
</evidence>
<dbReference type="SUPFAM" id="SSF51445">
    <property type="entry name" value="(Trans)glycosidases"/>
    <property type="match status" value="1"/>
</dbReference>